<feature type="domain" description="PTS EIIA type-2" evidence="12">
    <location>
        <begin position="541"/>
        <end position="682"/>
    </location>
</feature>
<evidence type="ECO:0000256" key="8">
    <source>
        <dbReference type="ARBA" id="ARBA00037387"/>
    </source>
</evidence>
<comment type="function">
    <text evidence="8">The phosphoenolpyruvate-dependent sugar phosphotransferase system (sugar PTS), a major carbohydrate active transport system, catalyzes the phosphorylation of incoming sugar substrates concomitantly with their translocation across the cell membrane. The enzyme II UlaABC PTS system is involved in ascorbate transport.</text>
</comment>
<keyword evidence="2" id="KW-0813">Transport</keyword>
<feature type="domain" description="PRD" evidence="14">
    <location>
        <begin position="287"/>
        <end position="394"/>
    </location>
</feature>
<dbReference type="Gene3D" id="3.40.930.10">
    <property type="entry name" value="Mannitol-specific EII, Chain A"/>
    <property type="match status" value="1"/>
</dbReference>
<dbReference type="InterPro" id="IPR036095">
    <property type="entry name" value="PTS_EIIB-like_sf"/>
</dbReference>
<dbReference type="InterPro" id="IPR016152">
    <property type="entry name" value="PTrfase/Anion_transptr"/>
</dbReference>
<gene>
    <name evidence="15" type="ORF">ACFFHM_10695</name>
</gene>
<evidence type="ECO:0000259" key="12">
    <source>
        <dbReference type="PROSITE" id="PS51094"/>
    </source>
</evidence>
<keyword evidence="4" id="KW-0597">Phosphoprotein</keyword>
<dbReference type="Gene3D" id="1.10.10.10">
    <property type="entry name" value="Winged helix-like DNA-binding domain superfamily/Winged helix DNA-binding domain"/>
    <property type="match status" value="1"/>
</dbReference>
<evidence type="ECO:0000313" key="16">
    <source>
        <dbReference type="Proteomes" id="UP001589838"/>
    </source>
</evidence>
<dbReference type="PROSITE" id="PS51094">
    <property type="entry name" value="PTS_EIIA_TYPE_2"/>
    <property type="match status" value="1"/>
</dbReference>
<keyword evidence="5" id="KW-0808">Transferase</keyword>
<dbReference type="InterPro" id="IPR002178">
    <property type="entry name" value="PTS_EIIA_type-2_dom"/>
</dbReference>
<evidence type="ECO:0000256" key="11">
    <source>
        <dbReference type="SAM" id="Coils"/>
    </source>
</evidence>
<dbReference type="PANTHER" id="PTHR36203">
    <property type="entry name" value="ASCORBATE-SPECIFIC PTS SYSTEM EIIA COMPONENT"/>
    <property type="match status" value="1"/>
</dbReference>
<dbReference type="CDD" id="cd05568">
    <property type="entry name" value="PTS_IIB_bgl_like"/>
    <property type="match status" value="1"/>
</dbReference>
<dbReference type="InterPro" id="IPR013011">
    <property type="entry name" value="PTS_EIIB_2"/>
</dbReference>
<dbReference type="InterPro" id="IPR036634">
    <property type="entry name" value="PRD_sf"/>
</dbReference>
<dbReference type="SUPFAM" id="SSF55804">
    <property type="entry name" value="Phoshotransferase/anion transport protein"/>
    <property type="match status" value="1"/>
</dbReference>
<evidence type="ECO:0000256" key="7">
    <source>
        <dbReference type="ARBA" id="ARBA00022777"/>
    </source>
</evidence>
<dbReference type="EMBL" id="JBHLUX010000027">
    <property type="protein sequence ID" value="MFC0470950.1"/>
    <property type="molecule type" value="Genomic_DNA"/>
</dbReference>
<dbReference type="InterPro" id="IPR036388">
    <property type="entry name" value="WH-like_DNA-bd_sf"/>
</dbReference>
<evidence type="ECO:0000256" key="5">
    <source>
        <dbReference type="ARBA" id="ARBA00022679"/>
    </source>
</evidence>
<dbReference type="PANTHER" id="PTHR36203:SF1">
    <property type="entry name" value="ASCORBATE-SPECIFIC PTS SYSTEM EIIA COMPONENT"/>
    <property type="match status" value="1"/>
</dbReference>
<evidence type="ECO:0000313" key="15">
    <source>
        <dbReference type="EMBL" id="MFC0470950.1"/>
    </source>
</evidence>
<evidence type="ECO:0000256" key="2">
    <source>
        <dbReference type="ARBA" id="ARBA00022448"/>
    </source>
</evidence>
<keyword evidence="7" id="KW-0418">Kinase</keyword>
<accession>A0ABV6KDC4</accession>
<dbReference type="SUPFAM" id="SSF63520">
    <property type="entry name" value="PTS-regulatory domain, PRD"/>
    <property type="match status" value="1"/>
</dbReference>
<evidence type="ECO:0000259" key="14">
    <source>
        <dbReference type="PROSITE" id="PS51372"/>
    </source>
</evidence>
<evidence type="ECO:0000256" key="3">
    <source>
        <dbReference type="ARBA" id="ARBA00022490"/>
    </source>
</evidence>
<feature type="domain" description="PTS EIIB type-2" evidence="13">
    <location>
        <begin position="399"/>
        <end position="486"/>
    </location>
</feature>
<dbReference type="Gene3D" id="1.10.1790.10">
    <property type="entry name" value="PRD domain"/>
    <property type="match status" value="1"/>
</dbReference>
<dbReference type="PROSITE" id="PS51372">
    <property type="entry name" value="PRD_2"/>
    <property type="match status" value="1"/>
</dbReference>
<evidence type="ECO:0000256" key="6">
    <source>
        <dbReference type="ARBA" id="ARBA00022683"/>
    </source>
</evidence>
<keyword evidence="16" id="KW-1185">Reference proteome</keyword>
<dbReference type="Pfam" id="PF00874">
    <property type="entry name" value="PRD"/>
    <property type="match status" value="1"/>
</dbReference>
<feature type="coiled-coil region" evidence="11">
    <location>
        <begin position="118"/>
        <end position="145"/>
    </location>
</feature>
<proteinExistence type="predicted"/>
<name>A0ABV6KDC4_9BACI</name>
<evidence type="ECO:0000256" key="9">
    <source>
        <dbReference type="ARBA" id="ARBA00041175"/>
    </source>
</evidence>
<dbReference type="PROSITE" id="PS51099">
    <property type="entry name" value="PTS_EIIB_TYPE_2"/>
    <property type="match status" value="1"/>
</dbReference>
<keyword evidence="6" id="KW-0598">Phosphotransferase system</keyword>
<dbReference type="CDD" id="cd00211">
    <property type="entry name" value="PTS_IIA_fru"/>
    <property type="match status" value="1"/>
</dbReference>
<sequence length="688" mass="79734">MYLDERSANILKIVQQSPNLKMSELEVKTGLTRRQIQYGIGKANDWLKSLGYHLISYNREVGYFLPDKIRDEHLQIKLTKRTYVFSEADREKVFYLMLLLSLEPLSVYHFQSITGISRNTVLKDIQQLKEKARLLQLKIQYSKQNGYVVKGDSNIKRYIMEKLIHDVLNSPSSNLIIECIWGDREEQIRSIQLQLEQIERQLGITFTDERLQELTYLFLCTGQLIEKGEALSSMQSWEELASTKEYKLVKQMTESNVFQSVWNQTERLYGTLHLLSMNRTKDVSPLQEDNVIQELLREIVEEFERLACIHLQDKDLFYQQLYVHFRPAYYRMKYRISLKNTMTERIQKVYPELFHLTKKSLWPVDQAIEYSVPDDEIAYFTIHFGGWLRRQGTTLDDRKRAIVVCPNGIGISNILVFTLRELFPDVLFLDVLSVRDTVNYPLSYDLVFSTVHLRTKAALFVVPPILEMQDKQNLRQQVMQELYGYTPKNLDVASLLKVISQYATIHEPSQLEQALQSHIYIHTPKINKHSLEGAEKPVLQELLTSQTIQLQSRVSDWKEGVRVASQPLVELGTVEERYVEAMIQSIEDNGPYVVITPGVAIPHSRPEQGVRSLSMSLLKLDKAVDFAPDKPVRLIIVLAAADSESHLRALVQLTQMLGEPSNIEDILQSPDKSVLLDYIQRYSEEEVS</sequence>
<dbReference type="InterPro" id="IPR011608">
    <property type="entry name" value="PRD"/>
</dbReference>
<reference evidence="15 16" key="1">
    <citation type="submission" date="2024-09" db="EMBL/GenBank/DDBJ databases">
        <authorList>
            <person name="Sun Q."/>
            <person name="Mori K."/>
        </authorList>
    </citation>
    <scope>NUCLEOTIDE SEQUENCE [LARGE SCALE GENOMIC DNA]</scope>
    <source>
        <strain evidence="15 16">NCAIM B.02610</strain>
    </source>
</reference>
<evidence type="ECO:0000259" key="13">
    <source>
        <dbReference type="PROSITE" id="PS51099"/>
    </source>
</evidence>
<dbReference type="InterPro" id="IPR051351">
    <property type="entry name" value="Ascorbate-PTS_EIIA_comp"/>
</dbReference>
<dbReference type="Proteomes" id="UP001589838">
    <property type="component" value="Unassembled WGS sequence"/>
</dbReference>
<comment type="subcellular location">
    <subcellularLocation>
        <location evidence="1">Cytoplasm</location>
    </subcellularLocation>
</comment>
<protein>
    <recommendedName>
        <fullName evidence="9">Ascorbate-specific PTS system EIIA component</fullName>
    </recommendedName>
    <alternativeName>
        <fullName evidence="10">Ascorbate-specific phosphotransferase enzyme IIA component</fullName>
    </alternativeName>
</protein>
<keyword evidence="3" id="KW-0963">Cytoplasm</keyword>
<dbReference type="RefSeq" id="WP_335960838.1">
    <property type="nucleotide sequence ID" value="NZ_JAXBLX010000012.1"/>
</dbReference>
<dbReference type="SUPFAM" id="SSF52794">
    <property type="entry name" value="PTS system IIB component-like"/>
    <property type="match status" value="1"/>
</dbReference>
<evidence type="ECO:0000256" key="1">
    <source>
        <dbReference type="ARBA" id="ARBA00004496"/>
    </source>
</evidence>
<evidence type="ECO:0000256" key="10">
    <source>
        <dbReference type="ARBA" id="ARBA00042072"/>
    </source>
</evidence>
<keyword evidence="11" id="KW-0175">Coiled coil</keyword>
<evidence type="ECO:0000256" key="4">
    <source>
        <dbReference type="ARBA" id="ARBA00022553"/>
    </source>
</evidence>
<comment type="caution">
    <text evidence="15">The sequence shown here is derived from an EMBL/GenBank/DDBJ whole genome shotgun (WGS) entry which is preliminary data.</text>
</comment>
<organism evidence="15 16">
    <name type="scientific">Halalkalibacter kiskunsagensis</name>
    <dbReference type="NCBI Taxonomy" id="1548599"/>
    <lineage>
        <taxon>Bacteria</taxon>
        <taxon>Bacillati</taxon>
        <taxon>Bacillota</taxon>
        <taxon>Bacilli</taxon>
        <taxon>Bacillales</taxon>
        <taxon>Bacillaceae</taxon>
        <taxon>Halalkalibacter</taxon>
    </lineage>
</organism>
<dbReference type="Pfam" id="PF00359">
    <property type="entry name" value="PTS_EIIA_2"/>
    <property type="match status" value="1"/>
</dbReference>